<accession>T1ISD5</accession>
<dbReference type="SUPFAM" id="SSF100895">
    <property type="entry name" value="Kazal-type serine protease inhibitors"/>
    <property type="match status" value="1"/>
</dbReference>
<keyword evidence="7" id="KW-1185">Reference proteome</keyword>
<dbReference type="GO" id="GO:0050840">
    <property type="term" value="F:extracellular matrix binding"/>
    <property type="evidence" value="ECO:0007669"/>
    <property type="project" value="TreeGrafter"/>
</dbReference>
<name>T1ISD5_STRMM</name>
<dbReference type="EnsemblMetazoa" id="SMAR004003-RA">
    <property type="protein sequence ID" value="SMAR004003-PA"/>
    <property type="gene ID" value="SMAR004003"/>
</dbReference>
<keyword evidence="2" id="KW-1015">Disulfide bond</keyword>
<evidence type="ECO:0000313" key="7">
    <source>
        <dbReference type="Proteomes" id="UP000014500"/>
    </source>
</evidence>
<dbReference type="PANTHER" id="PTHR13866">
    <property type="entry name" value="SPARC OSTEONECTIN"/>
    <property type="match status" value="1"/>
</dbReference>
<evidence type="ECO:0000256" key="2">
    <source>
        <dbReference type="ARBA" id="ARBA00023157"/>
    </source>
</evidence>
<sequence>MRLSFLSHHLLLLTCSCVYAVLQFAHSCYIFPKAVKDPCENKVCRFGARCVPAMDGRTAECTCPDKCPSYGDHRGSLPVCATDGKDYPNVCELRRAACQNMKDVEERYQGKCGE</sequence>
<dbReference type="Proteomes" id="UP000014500">
    <property type="component" value="Unassembled WGS sequence"/>
</dbReference>
<dbReference type="PROSITE" id="PS51465">
    <property type="entry name" value="KAZAL_2"/>
    <property type="match status" value="1"/>
</dbReference>
<reference evidence="7" key="1">
    <citation type="submission" date="2011-05" db="EMBL/GenBank/DDBJ databases">
        <authorList>
            <person name="Richards S.R."/>
            <person name="Qu J."/>
            <person name="Jiang H."/>
            <person name="Jhangiani S.N."/>
            <person name="Agravi P."/>
            <person name="Goodspeed R."/>
            <person name="Gross S."/>
            <person name="Mandapat C."/>
            <person name="Jackson L."/>
            <person name="Mathew T."/>
            <person name="Pu L."/>
            <person name="Thornton R."/>
            <person name="Saada N."/>
            <person name="Wilczek-Boney K.B."/>
            <person name="Lee S."/>
            <person name="Kovar C."/>
            <person name="Wu Y."/>
            <person name="Scherer S.E."/>
            <person name="Worley K.C."/>
            <person name="Muzny D.M."/>
            <person name="Gibbs R."/>
        </authorList>
    </citation>
    <scope>NUCLEOTIDE SEQUENCE</scope>
    <source>
        <strain evidence="7">Brora</strain>
    </source>
</reference>
<dbReference type="InterPro" id="IPR002350">
    <property type="entry name" value="Kazal_dom"/>
</dbReference>
<dbReference type="Pfam" id="PF07648">
    <property type="entry name" value="Kazal_2"/>
    <property type="match status" value="1"/>
</dbReference>
<evidence type="ECO:0000313" key="6">
    <source>
        <dbReference type="EnsemblMetazoa" id="SMAR004003-PA"/>
    </source>
</evidence>
<keyword evidence="1 4" id="KW-0732">Signal</keyword>
<feature type="chain" id="PRO_5007728930" description="Kazal-like domain-containing protein" evidence="4">
    <location>
        <begin position="28"/>
        <end position="114"/>
    </location>
</feature>
<evidence type="ECO:0000256" key="4">
    <source>
        <dbReference type="SAM" id="SignalP"/>
    </source>
</evidence>
<feature type="signal peptide" evidence="4">
    <location>
        <begin position="1"/>
        <end position="27"/>
    </location>
</feature>
<dbReference type="Gene3D" id="3.30.60.30">
    <property type="match status" value="1"/>
</dbReference>
<dbReference type="AlphaFoldDB" id="T1ISD5"/>
<protein>
    <recommendedName>
        <fullName evidence="5">Kazal-like domain-containing protein</fullName>
    </recommendedName>
</protein>
<dbReference type="EMBL" id="JH431430">
    <property type="status" value="NOT_ANNOTATED_CDS"/>
    <property type="molecule type" value="Genomic_DNA"/>
</dbReference>
<organism evidence="6 7">
    <name type="scientific">Strigamia maritima</name>
    <name type="common">European centipede</name>
    <name type="synonym">Geophilus maritimus</name>
    <dbReference type="NCBI Taxonomy" id="126957"/>
    <lineage>
        <taxon>Eukaryota</taxon>
        <taxon>Metazoa</taxon>
        <taxon>Ecdysozoa</taxon>
        <taxon>Arthropoda</taxon>
        <taxon>Myriapoda</taxon>
        <taxon>Chilopoda</taxon>
        <taxon>Pleurostigmophora</taxon>
        <taxon>Geophilomorpha</taxon>
        <taxon>Linotaeniidae</taxon>
        <taxon>Strigamia</taxon>
    </lineage>
</organism>
<evidence type="ECO:0000256" key="1">
    <source>
        <dbReference type="ARBA" id="ARBA00022729"/>
    </source>
</evidence>
<dbReference type="eggNOG" id="KOG3509">
    <property type="taxonomic scope" value="Eukaryota"/>
</dbReference>
<dbReference type="OMA" id="CYQFPAD"/>
<dbReference type="EMBL" id="AFFK01018944">
    <property type="status" value="NOT_ANNOTATED_CDS"/>
    <property type="molecule type" value="Genomic_DNA"/>
</dbReference>
<dbReference type="GO" id="GO:0005615">
    <property type="term" value="C:extracellular space"/>
    <property type="evidence" value="ECO:0007669"/>
    <property type="project" value="TreeGrafter"/>
</dbReference>
<dbReference type="PROSITE" id="PS51257">
    <property type="entry name" value="PROKAR_LIPOPROTEIN"/>
    <property type="match status" value="1"/>
</dbReference>
<dbReference type="STRING" id="126957.T1ISD5"/>
<proteinExistence type="predicted"/>
<feature type="domain" description="Kazal-like" evidence="5">
    <location>
        <begin position="55"/>
        <end position="114"/>
    </location>
</feature>
<dbReference type="HOGENOM" id="CLU_2124147_0_0_1"/>
<dbReference type="GO" id="GO:0005509">
    <property type="term" value="F:calcium ion binding"/>
    <property type="evidence" value="ECO:0007669"/>
    <property type="project" value="TreeGrafter"/>
</dbReference>
<evidence type="ECO:0000259" key="5">
    <source>
        <dbReference type="PROSITE" id="PS51465"/>
    </source>
</evidence>
<dbReference type="FunFam" id="3.30.60.30:FF:000024">
    <property type="entry name" value="Transmembrane agrin"/>
    <property type="match status" value="1"/>
</dbReference>
<reference evidence="6" key="2">
    <citation type="submission" date="2015-02" db="UniProtKB">
        <authorList>
            <consortium name="EnsemblMetazoa"/>
        </authorList>
    </citation>
    <scope>IDENTIFICATION</scope>
</reference>
<evidence type="ECO:0000256" key="3">
    <source>
        <dbReference type="ARBA" id="ARBA00023180"/>
    </source>
</evidence>
<dbReference type="GO" id="GO:0005518">
    <property type="term" value="F:collagen binding"/>
    <property type="evidence" value="ECO:0007669"/>
    <property type="project" value="TreeGrafter"/>
</dbReference>
<dbReference type="EnsemblMetazoa" id="SMAR004004-RA">
    <property type="protein sequence ID" value="SMAR004004-PA"/>
    <property type="gene ID" value="SMAR004004"/>
</dbReference>
<dbReference type="PANTHER" id="PTHR13866:SF14">
    <property type="entry name" value="BM-40"/>
    <property type="match status" value="1"/>
</dbReference>
<dbReference type="CDD" id="cd00104">
    <property type="entry name" value="KAZAL_FS"/>
    <property type="match status" value="1"/>
</dbReference>
<keyword evidence="3" id="KW-0325">Glycoprotein</keyword>
<dbReference type="InterPro" id="IPR036058">
    <property type="entry name" value="Kazal_dom_sf"/>
</dbReference>
<dbReference type="SMART" id="SM00280">
    <property type="entry name" value="KAZAL"/>
    <property type="match status" value="1"/>
</dbReference>